<dbReference type="GO" id="GO:0005938">
    <property type="term" value="C:cell cortex"/>
    <property type="evidence" value="ECO:0007669"/>
    <property type="project" value="TreeGrafter"/>
</dbReference>
<evidence type="ECO:0000259" key="1">
    <source>
        <dbReference type="Pfam" id="PF14228"/>
    </source>
</evidence>
<dbReference type="PANTHER" id="PTHR12295">
    <property type="entry name" value="FURRY-RELATED"/>
    <property type="match status" value="1"/>
</dbReference>
<feature type="domain" description="Cell morphogenesis central region" evidence="1">
    <location>
        <begin position="21"/>
        <end position="79"/>
    </location>
</feature>
<dbReference type="Pfam" id="PF14228">
    <property type="entry name" value="MOR2-PAG1_mid"/>
    <property type="match status" value="2"/>
</dbReference>
<dbReference type="STRING" id="30019.A0A0M4EZ90"/>
<dbReference type="GO" id="GO:0031175">
    <property type="term" value="P:neuron projection development"/>
    <property type="evidence" value="ECO:0007669"/>
    <property type="project" value="TreeGrafter"/>
</dbReference>
<organism evidence="2 3">
    <name type="scientific">Drosophila busckii</name>
    <name type="common">Fruit fly</name>
    <dbReference type="NCBI Taxonomy" id="30019"/>
    <lineage>
        <taxon>Eukaryota</taxon>
        <taxon>Metazoa</taxon>
        <taxon>Ecdysozoa</taxon>
        <taxon>Arthropoda</taxon>
        <taxon>Hexapoda</taxon>
        <taxon>Insecta</taxon>
        <taxon>Pterygota</taxon>
        <taxon>Neoptera</taxon>
        <taxon>Endopterygota</taxon>
        <taxon>Diptera</taxon>
        <taxon>Brachycera</taxon>
        <taxon>Muscomorpha</taxon>
        <taxon>Ephydroidea</taxon>
        <taxon>Drosophilidae</taxon>
        <taxon>Drosophila</taxon>
    </lineage>
</organism>
<keyword evidence="3" id="KW-1185">Reference proteome</keyword>
<dbReference type="OMA" id="PWVENIE"/>
<accession>A0A0M4EZ90</accession>
<name>A0A0M4EZ90_DROBS</name>
<evidence type="ECO:0000313" key="3">
    <source>
        <dbReference type="Proteomes" id="UP000494163"/>
    </source>
</evidence>
<dbReference type="Proteomes" id="UP000494163">
    <property type="component" value="Chromosome 3L"/>
</dbReference>
<dbReference type="AlphaFoldDB" id="A0A0M4EZ90"/>
<protein>
    <submittedName>
        <fullName evidence="2">Fry</fullName>
    </submittedName>
</protein>
<evidence type="ECO:0000313" key="2">
    <source>
        <dbReference type="EMBL" id="ALC43670.1"/>
    </source>
</evidence>
<feature type="domain" description="Cell morphogenesis central region" evidence="1">
    <location>
        <begin position="113"/>
        <end position="196"/>
    </location>
</feature>
<dbReference type="GO" id="GO:0000902">
    <property type="term" value="P:cell morphogenesis"/>
    <property type="evidence" value="ECO:0007669"/>
    <property type="project" value="InterPro"/>
</dbReference>
<sequence length="337" mass="37580">MPFATLFADDYKVGTLDVLLSSVYCRSQRFLSKQLAQLRPELTMSIFSEITHRFQSAREDVRALLLQCLLPWLQNMELVATSVPPATPLSYIMYFPDSGTRGRREGTGSTEATEMILNNLFYITAKFSDAHPRDIEELWGTLCQFWPNNLKVILRYLVIMSGMAPTELLPYAKRVALYLARSCPDRLLDELMAELQTVETLNCLIERTETPPFYRLTSMRKASSHSADGNTCKSDSGIRAYAAAAAAVTPISGGSRPPRGADKIRAASGPSILPRPEDILINDPELRQEENVELRNAAEAPTNAHPHPLPMPEYGGYFAPLTEFLPDVSLPISGFHR</sequence>
<dbReference type="EMBL" id="CP012525">
    <property type="protein sequence ID" value="ALC43670.1"/>
    <property type="molecule type" value="Genomic_DNA"/>
</dbReference>
<dbReference type="OrthoDB" id="6287725at2759"/>
<dbReference type="InterPro" id="IPR039867">
    <property type="entry name" value="Furry/Tao3/Mor2"/>
</dbReference>
<proteinExistence type="predicted"/>
<dbReference type="InterPro" id="IPR029473">
    <property type="entry name" value="MOR2-PAG1_mid"/>
</dbReference>
<gene>
    <name evidence="2" type="ORF">Dbus_chr3Lg836</name>
</gene>
<reference evidence="2 3" key="1">
    <citation type="submission" date="2015-08" db="EMBL/GenBank/DDBJ databases">
        <title>Ancestral chromatin configuration constrains chromatin evolution on differentiating sex chromosomes in Drosophila.</title>
        <authorList>
            <person name="Zhou Q."/>
            <person name="Bachtrog D."/>
        </authorList>
    </citation>
    <scope>NUCLEOTIDE SEQUENCE [LARGE SCALE GENOMIC DNA]</scope>
    <source>
        <tissue evidence="2">Whole larvae</tissue>
    </source>
</reference>
<dbReference type="GO" id="GO:0030427">
    <property type="term" value="C:site of polarized growth"/>
    <property type="evidence" value="ECO:0007669"/>
    <property type="project" value="TreeGrafter"/>
</dbReference>
<dbReference type="PANTHER" id="PTHR12295:SF30">
    <property type="entry name" value="PROTEIN FURRY"/>
    <property type="match status" value="1"/>
</dbReference>